<protein>
    <submittedName>
        <fullName evidence="9">DHA2 family metal-tetracycline-proton antiporter-like MFS transporter</fullName>
    </submittedName>
</protein>
<feature type="transmembrane region" description="Helical" evidence="7">
    <location>
        <begin position="229"/>
        <end position="245"/>
    </location>
</feature>
<feature type="transmembrane region" description="Helical" evidence="7">
    <location>
        <begin position="389"/>
        <end position="412"/>
    </location>
</feature>
<feature type="transmembrane region" description="Helical" evidence="7">
    <location>
        <begin position="432"/>
        <end position="451"/>
    </location>
</feature>
<feature type="transmembrane region" description="Helical" evidence="7">
    <location>
        <begin position="113"/>
        <end position="133"/>
    </location>
</feature>
<dbReference type="PANTHER" id="PTHR42718">
    <property type="entry name" value="MAJOR FACILITATOR SUPERFAMILY MULTIDRUG TRANSPORTER MFSC"/>
    <property type="match status" value="1"/>
</dbReference>
<feature type="transmembrane region" description="Helical" evidence="7">
    <location>
        <begin position="88"/>
        <end position="107"/>
    </location>
</feature>
<feature type="transmembrane region" description="Helical" evidence="7">
    <location>
        <begin position="57"/>
        <end position="76"/>
    </location>
</feature>
<dbReference type="PRINTS" id="PR01036">
    <property type="entry name" value="TCRTETB"/>
</dbReference>
<feature type="transmembrane region" description="Helical" evidence="7">
    <location>
        <begin position="266"/>
        <end position="288"/>
    </location>
</feature>
<dbReference type="Gene3D" id="1.20.1720.10">
    <property type="entry name" value="Multidrug resistance protein D"/>
    <property type="match status" value="1"/>
</dbReference>
<feature type="transmembrane region" description="Helical" evidence="7">
    <location>
        <begin position="328"/>
        <end position="348"/>
    </location>
</feature>
<feature type="transmembrane region" description="Helical" evidence="7">
    <location>
        <begin position="202"/>
        <end position="223"/>
    </location>
</feature>
<evidence type="ECO:0000259" key="8">
    <source>
        <dbReference type="PROSITE" id="PS50850"/>
    </source>
</evidence>
<dbReference type="CDD" id="cd17321">
    <property type="entry name" value="MFS_MMR_MDR_like"/>
    <property type="match status" value="1"/>
</dbReference>
<dbReference type="RefSeq" id="WP_106590020.1">
    <property type="nucleotide sequence ID" value="NZ_PYAV01000022.1"/>
</dbReference>
<sequence>MSTSTSTLPQNNELNEQSRKQLIRLLALILIFAVMNGTMFNVAIPDISETFGLMPSQVSWVMTGYVMVYAIASVMYGKLADMYPIRNLLTIGIALFAAGSLLGFFAPNYTTLLAARVLQAMGGATIPALSFIIPARFFPSEKGKVFGIIASTVAFASGVGPIAGGMIGGVLEWRYLFLFPAVSVLAIPFFRKWIPHEETRGGRLDIFGGLLTASVVASLLSYVTTLNPWFLILFAVSVPLFIWRMKTAEDPFINPAILADASFRTTVLTSFLGTSAMFGLIFVIPIMLRELYDMSTLGIGLMLFPGAMLAGIFGRYGGRLVDEKGSRFVVRLAFILITAGVFFISTFAGALPVVLALAIVVAYLGFPLVQSSTAGLLSSILPAEKNGVGFGLFNLFNFISGAFSSAIFGAVLDWQSVTYTLNPVAAHGDHAIFSNVFFSLGIVALIALFIFSRTFRSQETDPSFTKHEPAQREAAAEAR</sequence>
<dbReference type="Pfam" id="PF07690">
    <property type="entry name" value="MFS_1"/>
    <property type="match status" value="1"/>
</dbReference>
<dbReference type="InterPro" id="IPR011701">
    <property type="entry name" value="MFS"/>
</dbReference>
<organism evidence="9 10">
    <name type="scientific">Salsuginibacillus halophilus</name>
    <dbReference type="NCBI Taxonomy" id="517424"/>
    <lineage>
        <taxon>Bacteria</taxon>
        <taxon>Bacillati</taxon>
        <taxon>Bacillota</taxon>
        <taxon>Bacilli</taxon>
        <taxon>Bacillales</taxon>
        <taxon>Bacillaceae</taxon>
        <taxon>Salsuginibacillus</taxon>
    </lineage>
</organism>
<dbReference type="EMBL" id="PYAV01000022">
    <property type="protein sequence ID" value="PSL40822.1"/>
    <property type="molecule type" value="Genomic_DNA"/>
</dbReference>
<keyword evidence="3 7" id="KW-0812">Transmembrane</keyword>
<evidence type="ECO:0000256" key="6">
    <source>
        <dbReference type="SAM" id="MobiDB-lite"/>
    </source>
</evidence>
<feature type="transmembrane region" description="Helical" evidence="7">
    <location>
        <begin position="173"/>
        <end position="190"/>
    </location>
</feature>
<evidence type="ECO:0000256" key="5">
    <source>
        <dbReference type="ARBA" id="ARBA00023136"/>
    </source>
</evidence>
<dbReference type="InterPro" id="IPR020846">
    <property type="entry name" value="MFS_dom"/>
</dbReference>
<feature type="region of interest" description="Disordered" evidence="6">
    <location>
        <begin position="460"/>
        <end position="479"/>
    </location>
</feature>
<proteinExistence type="predicted"/>
<keyword evidence="10" id="KW-1185">Reference proteome</keyword>
<dbReference type="PROSITE" id="PS50850">
    <property type="entry name" value="MFS"/>
    <property type="match status" value="1"/>
</dbReference>
<comment type="caution">
    <text evidence="9">The sequence shown here is derived from an EMBL/GenBank/DDBJ whole genome shotgun (WGS) entry which is preliminary data.</text>
</comment>
<comment type="subcellular location">
    <subcellularLocation>
        <location evidence="1">Cell membrane</location>
        <topology evidence="1">Multi-pass membrane protein</topology>
    </subcellularLocation>
</comment>
<dbReference type="SUPFAM" id="SSF103473">
    <property type="entry name" value="MFS general substrate transporter"/>
    <property type="match status" value="1"/>
</dbReference>
<dbReference type="AlphaFoldDB" id="A0A2P8H3M9"/>
<feature type="transmembrane region" description="Helical" evidence="7">
    <location>
        <begin position="354"/>
        <end position="377"/>
    </location>
</feature>
<dbReference type="InterPro" id="IPR036259">
    <property type="entry name" value="MFS_trans_sf"/>
</dbReference>
<dbReference type="Proteomes" id="UP000242310">
    <property type="component" value="Unassembled WGS sequence"/>
</dbReference>
<dbReference type="GO" id="GO:0005886">
    <property type="term" value="C:plasma membrane"/>
    <property type="evidence" value="ECO:0007669"/>
    <property type="project" value="UniProtKB-SubCell"/>
</dbReference>
<dbReference type="Gene3D" id="1.20.1250.20">
    <property type="entry name" value="MFS general substrate transporter like domains"/>
    <property type="match status" value="1"/>
</dbReference>
<feature type="domain" description="Major facilitator superfamily (MFS) profile" evidence="8">
    <location>
        <begin position="22"/>
        <end position="459"/>
    </location>
</feature>
<accession>A0A2P8H3M9</accession>
<dbReference type="OrthoDB" id="2403626at2"/>
<keyword evidence="2" id="KW-0813">Transport</keyword>
<evidence type="ECO:0000256" key="7">
    <source>
        <dbReference type="SAM" id="Phobius"/>
    </source>
</evidence>
<evidence type="ECO:0000256" key="1">
    <source>
        <dbReference type="ARBA" id="ARBA00004651"/>
    </source>
</evidence>
<dbReference type="PANTHER" id="PTHR42718:SF9">
    <property type="entry name" value="MAJOR FACILITATOR SUPERFAMILY MULTIDRUG TRANSPORTER MFSC"/>
    <property type="match status" value="1"/>
</dbReference>
<keyword evidence="5 7" id="KW-0472">Membrane</keyword>
<evidence type="ECO:0000256" key="2">
    <source>
        <dbReference type="ARBA" id="ARBA00022448"/>
    </source>
</evidence>
<evidence type="ECO:0000256" key="3">
    <source>
        <dbReference type="ARBA" id="ARBA00022692"/>
    </source>
</evidence>
<dbReference type="GO" id="GO:0022857">
    <property type="term" value="F:transmembrane transporter activity"/>
    <property type="evidence" value="ECO:0007669"/>
    <property type="project" value="InterPro"/>
</dbReference>
<feature type="transmembrane region" description="Helical" evidence="7">
    <location>
        <begin position="25"/>
        <end position="45"/>
    </location>
</feature>
<name>A0A2P8H3M9_9BACI</name>
<evidence type="ECO:0000256" key="4">
    <source>
        <dbReference type="ARBA" id="ARBA00022989"/>
    </source>
</evidence>
<gene>
    <name evidence="9" type="ORF">B0H94_12212</name>
</gene>
<keyword evidence="4 7" id="KW-1133">Transmembrane helix</keyword>
<feature type="transmembrane region" description="Helical" evidence="7">
    <location>
        <begin position="145"/>
        <end position="167"/>
    </location>
</feature>
<evidence type="ECO:0000313" key="9">
    <source>
        <dbReference type="EMBL" id="PSL40822.1"/>
    </source>
</evidence>
<reference evidence="9 10" key="1">
    <citation type="submission" date="2018-03" db="EMBL/GenBank/DDBJ databases">
        <title>Genomic Encyclopedia of Type Strains, Phase III (KMG-III): the genomes of soil and plant-associated and newly described type strains.</title>
        <authorList>
            <person name="Whitman W."/>
        </authorList>
    </citation>
    <scope>NUCLEOTIDE SEQUENCE [LARGE SCALE GENOMIC DNA]</scope>
    <source>
        <strain evidence="9 10">CGMCC 1.07653</strain>
    </source>
</reference>
<evidence type="ECO:0000313" key="10">
    <source>
        <dbReference type="Proteomes" id="UP000242310"/>
    </source>
</evidence>
<feature type="transmembrane region" description="Helical" evidence="7">
    <location>
        <begin position="294"/>
        <end position="316"/>
    </location>
</feature>